<keyword evidence="3" id="KW-1185">Reference proteome</keyword>
<gene>
    <name evidence="2" type="ORF">Q7A36_20360</name>
</gene>
<feature type="compositionally biased region" description="Polar residues" evidence="1">
    <location>
        <begin position="29"/>
        <end position="40"/>
    </location>
</feature>
<organism evidence="2 3">
    <name type="scientific">Paracraurococcus lichenis</name>
    <dbReference type="NCBI Taxonomy" id="3064888"/>
    <lineage>
        <taxon>Bacteria</taxon>
        <taxon>Pseudomonadati</taxon>
        <taxon>Pseudomonadota</taxon>
        <taxon>Alphaproteobacteria</taxon>
        <taxon>Acetobacterales</taxon>
        <taxon>Roseomonadaceae</taxon>
        <taxon>Paracraurococcus</taxon>
    </lineage>
</organism>
<reference evidence="2 3" key="1">
    <citation type="submission" date="2023-08" db="EMBL/GenBank/DDBJ databases">
        <title>The draft genome sequence of Paracraurococcus sp. LOR1-02.</title>
        <authorList>
            <person name="Kingkaew E."/>
            <person name="Tanasupawat S."/>
        </authorList>
    </citation>
    <scope>NUCLEOTIDE SEQUENCE [LARGE SCALE GENOMIC DNA]</scope>
    <source>
        <strain evidence="2 3">LOR1-02</strain>
    </source>
</reference>
<name>A0ABT9E3Z2_9PROT</name>
<comment type="caution">
    <text evidence="2">The sequence shown here is derived from an EMBL/GenBank/DDBJ whole genome shotgun (WGS) entry which is preliminary data.</text>
</comment>
<feature type="region of interest" description="Disordered" evidence="1">
    <location>
        <begin position="1"/>
        <end position="70"/>
    </location>
</feature>
<feature type="compositionally biased region" description="Basic and acidic residues" evidence="1">
    <location>
        <begin position="49"/>
        <end position="70"/>
    </location>
</feature>
<sequence>MASVNSEIPWIQEKQPGPRRPVMPKEVSRTASMSPTQISQAAMRPRALRRGELSGTEREGGERRARVDLHERRGGQEGCDLHRRGCM</sequence>
<evidence type="ECO:0000313" key="2">
    <source>
        <dbReference type="EMBL" id="MDO9710715.1"/>
    </source>
</evidence>
<accession>A0ABT9E3Z2</accession>
<proteinExistence type="predicted"/>
<evidence type="ECO:0000313" key="3">
    <source>
        <dbReference type="Proteomes" id="UP001243009"/>
    </source>
</evidence>
<evidence type="ECO:0000256" key="1">
    <source>
        <dbReference type="SAM" id="MobiDB-lite"/>
    </source>
</evidence>
<dbReference type="Proteomes" id="UP001243009">
    <property type="component" value="Unassembled WGS sequence"/>
</dbReference>
<protein>
    <submittedName>
        <fullName evidence="2">Uncharacterized protein</fullName>
    </submittedName>
</protein>
<dbReference type="RefSeq" id="WP_305105575.1">
    <property type="nucleotide sequence ID" value="NZ_JAUTWS010000020.1"/>
</dbReference>
<dbReference type="EMBL" id="JAUTWS010000020">
    <property type="protein sequence ID" value="MDO9710715.1"/>
    <property type="molecule type" value="Genomic_DNA"/>
</dbReference>